<dbReference type="InterPro" id="IPR014054">
    <property type="entry name" value="Phage_regulatory_Rha"/>
</dbReference>
<accession>A0A8S5R5E4</accession>
<dbReference type="Pfam" id="PF09669">
    <property type="entry name" value="Phage_pRha"/>
    <property type="match status" value="1"/>
</dbReference>
<protein>
    <submittedName>
        <fullName evidence="1">Regulatory protein</fullName>
    </submittedName>
</protein>
<dbReference type="EMBL" id="BK015822">
    <property type="protein sequence ID" value="DAE26662.1"/>
    <property type="molecule type" value="Genomic_DNA"/>
</dbReference>
<name>A0A8S5R5E4_9CAUD</name>
<organism evidence="1">
    <name type="scientific">Myoviridae sp. ctBoB21</name>
    <dbReference type="NCBI Taxonomy" id="2827287"/>
    <lineage>
        <taxon>Viruses</taxon>
        <taxon>Duplodnaviria</taxon>
        <taxon>Heunggongvirae</taxon>
        <taxon>Uroviricota</taxon>
        <taxon>Caudoviricetes</taxon>
    </lineage>
</organism>
<reference evidence="1" key="1">
    <citation type="journal article" date="2021" name="Proc. Natl. Acad. Sci. U.S.A.">
        <title>A Catalog of Tens of Thousands of Viruses from Human Metagenomes Reveals Hidden Associations with Chronic Diseases.</title>
        <authorList>
            <person name="Tisza M.J."/>
            <person name="Buck C.B."/>
        </authorList>
    </citation>
    <scope>NUCLEOTIDE SEQUENCE</scope>
    <source>
        <strain evidence="1">CtBoB21</strain>
    </source>
</reference>
<dbReference type="NCBIfam" id="TIGR02681">
    <property type="entry name" value="phage_pRha"/>
    <property type="match status" value="1"/>
</dbReference>
<proteinExistence type="predicted"/>
<evidence type="ECO:0000313" key="1">
    <source>
        <dbReference type="EMBL" id="DAE26662.1"/>
    </source>
</evidence>
<sequence>MNDLNVVSQKLGESMSSLEIAEVTGKEHKNVMRDIQTLLSQGVDKLNFERISYKDSMNRVRDAYQLTYKGVLILASGYNPVLREKIINRWEELETGKAEPKFSQQPQSQPKLSDKIQAAKFLAKFLNLNDASKLQIAKTIADPLGLPTPDYVMDEKTVHAAKDLLATHKVKMSSAEFNKILVSKGIVERMTRPGKGGKTHSWVVIPEKYEKFGQNARNPHAQNQTQALWYDNKFSELLALAGIQEGKEETHD</sequence>